<dbReference type="Pfam" id="PF04516">
    <property type="entry name" value="CP2"/>
    <property type="match status" value="1"/>
</dbReference>
<evidence type="ECO:0000256" key="6">
    <source>
        <dbReference type="SAM" id="MobiDB-lite"/>
    </source>
</evidence>
<dbReference type="GO" id="GO:0000978">
    <property type="term" value="F:RNA polymerase II cis-regulatory region sequence-specific DNA binding"/>
    <property type="evidence" value="ECO:0007669"/>
    <property type="project" value="TreeGrafter"/>
</dbReference>
<dbReference type="PANTHER" id="PTHR11037:SF20">
    <property type="entry name" value="PROTEIN GRAINYHEAD"/>
    <property type="match status" value="1"/>
</dbReference>
<keyword evidence="3" id="KW-0238">DNA-binding</keyword>
<dbReference type="InterPro" id="IPR007604">
    <property type="entry name" value="CP2"/>
</dbReference>
<keyword evidence="9" id="KW-1185">Reference proteome</keyword>
<dbReference type="PROSITE" id="PS51968">
    <property type="entry name" value="GRH_CP2_DB"/>
    <property type="match status" value="1"/>
</dbReference>
<evidence type="ECO:0000256" key="1">
    <source>
        <dbReference type="ARBA" id="ARBA00004123"/>
    </source>
</evidence>
<accession>A0A9Q9B8Z3</accession>
<keyword evidence="2" id="KW-0805">Transcription regulation</keyword>
<dbReference type="Proteomes" id="UP001056384">
    <property type="component" value="Chromosome 12"/>
</dbReference>
<evidence type="ECO:0000256" key="2">
    <source>
        <dbReference type="ARBA" id="ARBA00023015"/>
    </source>
</evidence>
<gene>
    <name evidence="8" type="ORF">Slin15195_G125750</name>
</gene>
<sequence length="818" mass="90230">MFRNRRTSQKPSDDLYRNFKANFPQLGGNSAPSSSEAAQAPSTTSLAEALDIPLNPRSLDGQSQPHDIKDADPTPRGSNEPWNFGTSGLTPSLMDPNSHSFNMFANQMPGYYTPTPGGTNTLYHSQAGDLHTPTFGMGLGTPLSMPTSEGALHAGQQGGPFHGFQPNLSQHIQQQQFQNMNPFQMHQQGFAPAQFSHQNSFDDMQGPVGESPVDDMGMDMGLPHPHQTPDMLFRPPNLQNTMQPPPLHPSGEKFRYHVTLNAPTAMIKHSDEIPVTYLNKGQAYTLNVVDTHTQQGAPAARYRTFVRVSFEDEQQRQKPAACWQLWKEGRGTNEAHQRGGRLQAVEYVDSGQLGGAEDPSKPKVDLECSSFDGFCVTWSPANGTAECPISVRFNFLSTDFSHSKGVKGIPVRLCAKTEAIEESSLSPSQAMGAEVCYCKVKLFRDHGAERKLSNDVAHVKKTIDKLNQQIAQIESGMRDLGKRKRAGSLAQKNGMDRPGKVPKHRRTWSMTSATSNGGRGSAEEDLHIKLMTLQDMFTSTRPASVLYLRGDNGDDPDAFPVKLSGEIDLTRTDSADTSWDKQSDGKNDSSMVSPTPSSNSLIGSRKDATMQQPTPVGGPSRQSSNEWRNNPQTATMDIQPTIPEQLHSPPEHVPTKIETKSSEVGAVSGWIEAVGVDHSYQPPPPRAMKPVACFYVQPHVAGRPPPDNHYRAIYLMKRTLKDFTNTLARKCDIEPTKVVRTYRMTENGLNVLFDDECIQELPEGQDMTVEFCEVQPDDDLPAKPKREWDAGPTDIQCDGEFSTVENVNSHGYELKLLF</sequence>
<evidence type="ECO:0000256" key="4">
    <source>
        <dbReference type="ARBA" id="ARBA00023163"/>
    </source>
</evidence>
<feature type="region of interest" description="Disordered" evidence="6">
    <location>
        <begin position="573"/>
        <end position="662"/>
    </location>
</feature>
<feature type="domain" description="Grh/CP2 DB" evidence="7">
    <location>
        <begin position="252"/>
        <end position="506"/>
    </location>
</feature>
<protein>
    <submittedName>
        <fullName evidence="8">CP2 transcription factor</fullName>
    </submittedName>
</protein>
<dbReference type="Pfam" id="PF25416">
    <property type="entry name" value="GRHL1_C"/>
    <property type="match status" value="1"/>
</dbReference>
<dbReference type="EMBL" id="CP099429">
    <property type="protein sequence ID" value="USW59256.1"/>
    <property type="molecule type" value="Genomic_DNA"/>
</dbReference>
<feature type="region of interest" description="Disordered" evidence="6">
    <location>
        <begin position="481"/>
        <end position="522"/>
    </location>
</feature>
<organism evidence="8 9">
    <name type="scientific">Septoria linicola</name>
    <dbReference type="NCBI Taxonomy" id="215465"/>
    <lineage>
        <taxon>Eukaryota</taxon>
        <taxon>Fungi</taxon>
        <taxon>Dikarya</taxon>
        <taxon>Ascomycota</taxon>
        <taxon>Pezizomycotina</taxon>
        <taxon>Dothideomycetes</taxon>
        <taxon>Dothideomycetidae</taxon>
        <taxon>Mycosphaerellales</taxon>
        <taxon>Mycosphaerellaceae</taxon>
        <taxon>Septoria</taxon>
    </lineage>
</organism>
<dbReference type="OrthoDB" id="7680836at2759"/>
<evidence type="ECO:0000256" key="3">
    <source>
        <dbReference type="ARBA" id="ARBA00023125"/>
    </source>
</evidence>
<evidence type="ECO:0000259" key="7">
    <source>
        <dbReference type="PROSITE" id="PS51968"/>
    </source>
</evidence>
<name>A0A9Q9B8Z3_9PEZI</name>
<proteinExistence type="predicted"/>
<evidence type="ECO:0000256" key="5">
    <source>
        <dbReference type="ARBA" id="ARBA00023242"/>
    </source>
</evidence>
<feature type="compositionally biased region" description="Low complexity" evidence="6">
    <location>
        <begin position="30"/>
        <end position="45"/>
    </location>
</feature>
<reference evidence="8" key="1">
    <citation type="submission" date="2022-06" db="EMBL/GenBank/DDBJ databases">
        <title>Complete genome sequences of two strains of the flax pathogen Septoria linicola.</title>
        <authorList>
            <person name="Lapalu N."/>
            <person name="Simon A."/>
            <person name="Demenou B."/>
            <person name="Paumier D."/>
            <person name="Guillot M.-P."/>
            <person name="Gout L."/>
            <person name="Valade R."/>
        </authorList>
    </citation>
    <scope>NUCLEOTIDE SEQUENCE</scope>
    <source>
        <strain evidence="8">SE15195</strain>
    </source>
</reference>
<dbReference type="InterPro" id="IPR057520">
    <property type="entry name" value="GRHL1/CP2_C"/>
</dbReference>
<feature type="compositionally biased region" description="Low complexity" evidence="6">
    <location>
        <begin position="589"/>
        <end position="600"/>
    </location>
</feature>
<keyword evidence="4" id="KW-0804">Transcription</keyword>
<feature type="compositionally biased region" description="Basic and acidic residues" evidence="6">
    <location>
        <begin position="573"/>
        <end position="587"/>
    </location>
</feature>
<keyword evidence="5" id="KW-0539">Nucleus</keyword>
<comment type="subcellular location">
    <subcellularLocation>
        <location evidence="1">Nucleus</location>
    </subcellularLocation>
</comment>
<evidence type="ECO:0000313" key="9">
    <source>
        <dbReference type="Proteomes" id="UP001056384"/>
    </source>
</evidence>
<dbReference type="GO" id="GO:0001228">
    <property type="term" value="F:DNA-binding transcription activator activity, RNA polymerase II-specific"/>
    <property type="evidence" value="ECO:0007669"/>
    <property type="project" value="TreeGrafter"/>
</dbReference>
<dbReference type="PANTHER" id="PTHR11037">
    <property type="entry name" value="TRANSCRIPTION FACTOR CP2"/>
    <property type="match status" value="1"/>
</dbReference>
<feature type="region of interest" description="Disordered" evidence="6">
    <location>
        <begin position="1"/>
        <end position="82"/>
    </location>
</feature>
<dbReference type="AlphaFoldDB" id="A0A9Q9B8Z3"/>
<feature type="compositionally biased region" description="Basic and acidic residues" evidence="6">
    <location>
        <begin position="649"/>
        <end position="661"/>
    </location>
</feature>
<dbReference type="InterPro" id="IPR040167">
    <property type="entry name" value="TF_CP2-like"/>
</dbReference>
<evidence type="ECO:0000313" key="8">
    <source>
        <dbReference type="EMBL" id="USW59256.1"/>
    </source>
</evidence>
<dbReference type="GO" id="GO:0005634">
    <property type="term" value="C:nucleus"/>
    <property type="evidence" value="ECO:0007669"/>
    <property type="project" value="UniProtKB-SubCell"/>
</dbReference>
<feature type="compositionally biased region" description="Polar residues" evidence="6">
    <location>
        <begin position="609"/>
        <end position="638"/>
    </location>
</feature>